<organism evidence="2 3">
    <name type="scientific">Sistotremastrum niveocremeum HHB9708</name>
    <dbReference type="NCBI Taxonomy" id="1314777"/>
    <lineage>
        <taxon>Eukaryota</taxon>
        <taxon>Fungi</taxon>
        <taxon>Dikarya</taxon>
        <taxon>Basidiomycota</taxon>
        <taxon>Agaricomycotina</taxon>
        <taxon>Agaricomycetes</taxon>
        <taxon>Sistotremastrales</taxon>
        <taxon>Sistotremastraceae</taxon>
        <taxon>Sertulicium</taxon>
        <taxon>Sertulicium niveocremeum</taxon>
    </lineage>
</organism>
<reference evidence="2 3" key="1">
    <citation type="journal article" date="2016" name="Mol. Biol. Evol.">
        <title>Comparative Genomics of Early-Diverging Mushroom-Forming Fungi Provides Insights into the Origins of Lignocellulose Decay Capabilities.</title>
        <authorList>
            <person name="Nagy L.G."/>
            <person name="Riley R."/>
            <person name="Tritt A."/>
            <person name="Adam C."/>
            <person name="Daum C."/>
            <person name="Floudas D."/>
            <person name="Sun H."/>
            <person name="Yadav J.S."/>
            <person name="Pangilinan J."/>
            <person name="Larsson K.H."/>
            <person name="Matsuura K."/>
            <person name="Barry K."/>
            <person name="Labutti K."/>
            <person name="Kuo R."/>
            <person name="Ohm R.A."/>
            <person name="Bhattacharya S.S."/>
            <person name="Shirouzu T."/>
            <person name="Yoshinaga Y."/>
            <person name="Martin F.M."/>
            <person name="Grigoriev I.V."/>
            <person name="Hibbett D.S."/>
        </authorList>
    </citation>
    <scope>NUCLEOTIDE SEQUENCE [LARGE SCALE GENOMIC DNA]</scope>
    <source>
        <strain evidence="2 3">HHB9708</strain>
    </source>
</reference>
<feature type="region of interest" description="Disordered" evidence="1">
    <location>
        <begin position="154"/>
        <end position="210"/>
    </location>
</feature>
<feature type="compositionally biased region" description="Polar residues" evidence="1">
    <location>
        <begin position="179"/>
        <end position="194"/>
    </location>
</feature>
<evidence type="ECO:0000313" key="2">
    <source>
        <dbReference type="EMBL" id="KZS92079.1"/>
    </source>
</evidence>
<gene>
    <name evidence="2" type="ORF">SISNIDRAFT_467303</name>
</gene>
<evidence type="ECO:0000313" key="3">
    <source>
        <dbReference type="Proteomes" id="UP000076722"/>
    </source>
</evidence>
<protein>
    <submittedName>
        <fullName evidence="2">Uncharacterized protein</fullName>
    </submittedName>
</protein>
<feature type="compositionally biased region" description="Polar residues" evidence="1">
    <location>
        <begin position="201"/>
        <end position="210"/>
    </location>
</feature>
<sequence>MTDLSVTKRVSDNDDDGLQSSGPVPRIRATKVGHPPINSACKMTVHRLTYRAVSTTGAPKGSVQSLLREMALDPYTREILDRVRQSPFGPDGQPPMTGGAELSTSSGIGQEREREAIDPFVQGPTNEWQKQVLSDIIARQSHISSFASAGHQTNAVIPGLPTGSTGFAGHSHSTESRQHPPQSQRTMRPISTSPHHGHQTPGASSSQTQGLQYDTAPDALINMPLDLGDENLYSILEEIFPENAGDMEYYTHPDGWGHLGVE</sequence>
<feature type="region of interest" description="Disordered" evidence="1">
    <location>
        <begin position="1"/>
        <end position="35"/>
    </location>
</feature>
<proteinExistence type="predicted"/>
<accession>A0A164T4R5</accession>
<dbReference type="Proteomes" id="UP000076722">
    <property type="component" value="Unassembled WGS sequence"/>
</dbReference>
<feature type="region of interest" description="Disordered" evidence="1">
    <location>
        <begin position="86"/>
        <end position="110"/>
    </location>
</feature>
<name>A0A164T4R5_9AGAM</name>
<dbReference type="EMBL" id="KV419412">
    <property type="protein sequence ID" value="KZS92079.1"/>
    <property type="molecule type" value="Genomic_DNA"/>
</dbReference>
<dbReference type="AlphaFoldDB" id="A0A164T4R5"/>
<keyword evidence="3" id="KW-1185">Reference proteome</keyword>
<evidence type="ECO:0000256" key="1">
    <source>
        <dbReference type="SAM" id="MobiDB-lite"/>
    </source>
</evidence>